<gene>
    <name evidence="1" type="ORF">COO91_09396</name>
</gene>
<dbReference type="EMBL" id="CP024789">
    <property type="protein sequence ID" value="AUB43223.1"/>
    <property type="molecule type" value="Genomic_DNA"/>
</dbReference>
<proteinExistence type="predicted"/>
<evidence type="ECO:0000313" key="1">
    <source>
        <dbReference type="EMBL" id="AUB43223.1"/>
    </source>
</evidence>
<protein>
    <submittedName>
        <fullName evidence="1">Uncharacterized protein</fullName>
    </submittedName>
</protein>
<dbReference type="AlphaFoldDB" id="A0A2K8T6L0"/>
<geneLocation type="plasmid" evidence="2">
    <name>pnfsy04</name>
</geneLocation>
<accession>A0A2K8T6L0</accession>
<sequence length="49" mass="5979">MNSKFKIQNARIKKKIYFELIILRVKAPTELRSVVFNQWWVQAPKELQF</sequence>
<reference evidence="1 2" key="1">
    <citation type="submission" date="2017-11" db="EMBL/GenBank/DDBJ databases">
        <title>Complete genome of a free-living desiccation-tolerant cyanobacterium and its photosynthetic adaptation to extreme terrestrial habitat.</title>
        <authorList>
            <person name="Shang J."/>
        </authorList>
    </citation>
    <scope>NUCLEOTIDE SEQUENCE [LARGE SCALE GENOMIC DNA]</scope>
    <source>
        <strain evidence="1 2">CCNUN1</strain>
        <plasmid evidence="2">pnfsy04</plasmid>
    </source>
</reference>
<keyword evidence="1" id="KW-0614">Plasmid</keyword>
<dbReference type="KEGG" id="nfl:COO91_09396"/>
<keyword evidence="2" id="KW-1185">Reference proteome</keyword>
<name>A0A2K8T6L0_9NOSO</name>
<dbReference type="Proteomes" id="UP000232003">
    <property type="component" value="Plasmid pNFSY04"/>
</dbReference>
<evidence type="ECO:0000313" key="2">
    <source>
        <dbReference type="Proteomes" id="UP000232003"/>
    </source>
</evidence>
<organism evidence="1 2">
    <name type="scientific">Nostoc flagelliforme CCNUN1</name>
    <dbReference type="NCBI Taxonomy" id="2038116"/>
    <lineage>
        <taxon>Bacteria</taxon>
        <taxon>Bacillati</taxon>
        <taxon>Cyanobacteriota</taxon>
        <taxon>Cyanophyceae</taxon>
        <taxon>Nostocales</taxon>
        <taxon>Nostocaceae</taxon>
        <taxon>Nostoc</taxon>
    </lineage>
</organism>